<dbReference type="eggNOG" id="COG3505">
    <property type="taxonomic scope" value="Bacteria"/>
</dbReference>
<feature type="compositionally biased region" description="Low complexity" evidence="7">
    <location>
        <begin position="602"/>
        <end position="615"/>
    </location>
</feature>
<evidence type="ECO:0000256" key="3">
    <source>
        <dbReference type="ARBA" id="ARBA00022475"/>
    </source>
</evidence>
<dbReference type="PANTHER" id="PTHR37937">
    <property type="entry name" value="CONJUGATIVE TRANSFER: DNA TRANSPORT"/>
    <property type="match status" value="1"/>
</dbReference>
<evidence type="ECO:0000256" key="2">
    <source>
        <dbReference type="ARBA" id="ARBA00008806"/>
    </source>
</evidence>
<dbReference type="HOGENOM" id="CLU_015347_6_2_9"/>
<evidence type="ECO:0000313" key="9">
    <source>
        <dbReference type="Proteomes" id="UP000029585"/>
    </source>
</evidence>
<dbReference type="PATRIC" id="fig|742738.3.peg.2933"/>
<keyword evidence="3" id="KW-1003">Cell membrane</keyword>
<dbReference type="Proteomes" id="UP000029585">
    <property type="component" value="Unassembled WGS sequence"/>
</dbReference>
<reference evidence="8 9" key="1">
    <citation type="submission" date="2011-08" db="EMBL/GenBank/DDBJ databases">
        <title>The Genome Sequence of Clostridium orbiscindens 1_3_50AFAA.</title>
        <authorList>
            <consortium name="The Broad Institute Genome Sequencing Platform"/>
            <person name="Earl A."/>
            <person name="Ward D."/>
            <person name="Feldgarden M."/>
            <person name="Gevers D."/>
            <person name="Daigneault M."/>
            <person name="Strauss J."/>
            <person name="Allen-Vercoe E."/>
            <person name="Young S.K."/>
            <person name="Zeng Q."/>
            <person name="Gargeya S."/>
            <person name="Fitzgerald M."/>
            <person name="Haas B."/>
            <person name="Abouelleil A."/>
            <person name="Alvarado L."/>
            <person name="Arachchi H.M."/>
            <person name="Berlin A."/>
            <person name="Brown A."/>
            <person name="Chapman S.B."/>
            <person name="Chen Z."/>
            <person name="Dunbar C."/>
            <person name="Freedman E."/>
            <person name="Gearin G."/>
            <person name="Gellesch M."/>
            <person name="Goldberg J."/>
            <person name="Griggs A."/>
            <person name="Gujja S."/>
            <person name="Heiman D."/>
            <person name="Howarth C."/>
            <person name="Larson L."/>
            <person name="Lui A."/>
            <person name="MacDonald P.J.P."/>
            <person name="Montmayeur A."/>
            <person name="Murphy C."/>
            <person name="Neiman D."/>
            <person name="Pearson M."/>
            <person name="Priest M."/>
            <person name="Roberts A."/>
            <person name="Saif S."/>
            <person name="Shea T."/>
            <person name="Shenoy N."/>
            <person name="Sisk P."/>
            <person name="Stolte C."/>
            <person name="Sykes S."/>
            <person name="Wortman J."/>
            <person name="Nusbaum C."/>
            <person name="Birren B."/>
        </authorList>
    </citation>
    <scope>NUCLEOTIDE SEQUENCE [LARGE SCALE GENOMIC DNA]</scope>
    <source>
        <strain evidence="8 9">1_3_50AFAA</strain>
    </source>
</reference>
<comment type="caution">
    <text evidence="8">The sequence shown here is derived from an EMBL/GenBank/DDBJ whole genome shotgun (WGS) entry which is preliminary data.</text>
</comment>
<proteinExistence type="inferred from homology"/>
<dbReference type="EMBL" id="ADLO01000088">
    <property type="protein sequence ID" value="KGF54463.1"/>
    <property type="molecule type" value="Genomic_DNA"/>
</dbReference>
<keyword evidence="6" id="KW-0472">Membrane</keyword>
<evidence type="ECO:0000256" key="1">
    <source>
        <dbReference type="ARBA" id="ARBA00004651"/>
    </source>
</evidence>
<name>A0A096B4Z9_FLAPL</name>
<evidence type="ECO:0008006" key="10">
    <source>
        <dbReference type="Google" id="ProtNLM"/>
    </source>
</evidence>
<keyword evidence="9" id="KW-1185">Reference proteome</keyword>
<evidence type="ECO:0000313" key="8">
    <source>
        <dbReference type="EMBL" id="KGF54463.1"/>
    </source>
</evidence>
<protein>
    <recommendedName>
        <fullName evidence="10">TraD/TraG TraM recognition site domain-containing protein</fullName>
    </recommendedName>
</protein>
<dbReference type="GO" id="GO:0005886">
    <property type="term" value="C:plasma membrane"/>
    <property type="evidence" value="ECO:0007669"/>
    <property type="project" value="UniProtKB-SubCell"/>
</dbReference>
<accession>A0A096B4Z9</accession>
<dbReference type="Gene3D" id="3.40.50.300">
    <property type="entry name" value="P-loop containing nucleotide triphosphate hydrolases"/>
    <property type="match status" value="1"/>
</dbReference>
<feature type="region of interest" description="Disordered" evidence="7">
    <location>
        <begin position="602"/>
        <end position="638"/>
    </location>
</feature>
<evidence type="ECO:0000256" key="5">
    <source>
        <dbReference type="ARBA" id="ARBA00022989"/>
    </source>
</evidence>
<dbReference type="InterPro" id="IPR051539">
    <property type="entry name" value="T4SS-coupling_protein"/>
</dbReference>
<evidence type="ECO:0000256" key="4">
    <source>
        <dbReference type="ARBA" id="ARBA00022692"/>
    </source>
</evidence>
<sequence>MTTTELLPLILLGGGAFLLIGAAVHFTGVGSLNNIKSKTVGDGQHGTARWATKQEIQKTYRHIPFRPDLWRRGEDLPTAQGLVLGCVGGRGLKKPGKLAEKVRSLWRGKGAPRRKRPKQKPTAKPLWAIVDVDDIHCLMIGASGVGKTAFFLYPNLEYACASGMSFLALDTKGDLARNYGTIASRCYGYQVAVIDLRNPTRSDGYNLLTLINHYMDVCREDEKNLAARAKAEKYAKILAKTIVNPEGDASNYGQNAFFYDAAEGLLTAVILLLAEYLPPTDKAPQERRHIVSVFKLVQDLLAPSKTKGKTSFHILMDKLPDTHKARWFAGAALTTAEQSMNSVMSTVLSRLNAFLDTELEQVLCFDSAINAEDFASKKSAIFLILPEEDPSKNFMAGLMIQTLSRELFAVADENGGKLKNRVVLFCDELGTMPAFDILPLFSAGRSRKLTLVPIIQSLAQLEKNYGREGAEIIQDNVQDTIFGGFAPNSQTAEVLSKALGSRTVMSGYISKGKSDPSQTIQMMERPLMTPDELKSIPKGHFIVMKTGTHPMRTRLRLFLEWGITFGDPYSIPEKTARPVAYASKQELELAIMRRHHVWMPAASGAAPASGKAAAGREPCPKTGQPGDEPPDGQKSLRP</sequence>
<dbReference type="InterPro" id="IPR027417">
    <property type="entry name" value="P-loop_NTPase"/>
</dbReference>
<gene>
    <name evidence="8" type="ORF">HMPREF9460_02852</name>
</gene>
<comment type="subcellular location">
    <subcellularLocation>
        <location evidence="1">Cell membrane</location>
        <topology evidence="1">Multi-pass membrane protein</topology>
    </subcellularLocation>
</comment>
<organism evidence="8 9">
    <name type="scientific">Flavonifractor plautii 1_3_50AFAA</name>
    <dbReference type="NCBI Taxonomy" id="742738"/>
    <lineage>
        <taxon>Bacteria</taxon>
        <taxon>Bacillati</taxon>
        <taxon>Bacillota</taxon>
        <taxon>Clostridia</taxon>
        <taxon>Eubacteriales</taxon>
        <taxon>Oscillospiraceae</taxon>
        <taxon>Flavonifractor</taxon>
    </lineage>
</organism>
<dbReference type="InterPro" id="IPR003688">
    <property type="entry name" value="TraG/VirD4"/>
</dbReference>
<dbReference type="Pfam" id="PF02534">
    <property type="entry name" value="T4SS-DNA_transf"/>
    <property type="match status" value="1"/>
</dbReference>
<comment type="similarity">
    <text evidence="2">Belongs to the VirD4/TraG family.</text>
</comment>
<dbReference type="RefSeq" id="WP_009261477.1">
    <property type="nucleotide sequence ID" value="NZ_KN174164.1"/>
</dbReference>
<dbReference type="CDD" id="cd01127">
    <property type="entry name" value="TrwB_TraG_TraD_VirD4"/>
    <property type="match status" value="1"/>
</dbReference>
<dbReference type="SUPFAM" id="SSF52540">
    <property type="entry name" value="P-loop containing nucleoside triphosphate hydrolases"/>
    <property type="match status" value="1"/>
</dbReference>
<evidence type="ECO:0000256" key="6">
    <source>
        <dbReference type="ARBA" id="ARBA00023136"/>
    </source>
</evidence>
<dbReference type="PANTHER" id="PTHR37937:SF1">
    <property type="entry name" value="CONJUGATIVE TRANSFER: DNA TRANSPORT"/>
    <property type="match status" value="1"/>
</dbReference>
<keyword evidence="5" id="KW-1133">Transmembrane helix</keyword>
<dbReference type="AlphaFoldDB" id="A0A096B4Z9"/>
<keyword evidence="4" id="KW-0812">Transmembrane</keyword>
<evidence type="ECO:0000256" key="7">
    <source>
        <dbReference type="SAM" id="MobiDB-lite"/>
    </source>
</evidence>